<dbReference type="EMBL" id="JGYD01000011">
    <property type="protein sequence ID" value="KSV18502.1"/>
    <property type="molecule type" value="Genomic_DNA"/>
</dbReference>
<protein>
    <submittedName>
        <fullName evidence="3">Uncharacterized protein</fullName>
    </submittedName>
</protein>
<reference evidence="3 4" key="1">
    <citation type="journal article" date="2015" name="Sci. Rep.">
        <title>A comparative genomics and reductive dehalogenase gene transcription study of two chloroethene-respiring bacteria, Dehalococcoides mccartyi strains MB and 11a.</title>
        <authorList>
            <person name="Low A."/>
            <person name="Shen Z."/>
            <person name="Cheng D."/>
            <person name="Rogers M.J."/>
            <person name="Lee P.K."/>
            <person name="He J."/>
        </authorList>
    </citation>
    <scope>NUCLEOTIDE SEQUENCE [LARGE SCALE GENOMIC DNA]</scope>
    <source>
        <strain evidence="3 4">MB</strain>
    </source>
</reference>
<feature type="chain" id="PRO_5006894100" evidence="2">
    <location>
        <begin position="30"/>
        <end position="528"/>
    </location>
</feature>
<dbReference type="Proteomes" id="UP000053577">
    <property type="component" value="Unassembled WGS sequence"/>
</dbReference>
<name>A0A0V8M419_9CHLR</name>
<keyword evidence="1" id="KW-1133">Transmembrane helix</keyword>
<dbReference type="PATRIC" id="fig|61435.5.peg.694"/>
<sequence length="528" mass="57567">MKTNIKLIIRVISSLAVMLAAMLPGTVSAAETLQTKTFTATSAYEYYADNLNLTWSDLAVSGNPFQTSIASSIMLGDHGSTFYNGYTCSTASSVTDAQNVSSTSDSVMIYGQYKRGQSFTALGSGGLQYITFKVSKTGTPGDLTLKLYSYNTSTSLGALIGSVVIPQAQISTSTTNYTWAMSNLPIEQGLKYVVVGQCSTGTSSNYYKFYCATNNPYSGGTLINDDGSTVWETGAYDLYFSVTRMTGLMSLDDYYRNILYFNLEGLLDNSKIRSIEVVLHQGGTIYHKTKAVLVFNPANLESQTDGRWFMANAYNSTQYYPAGQTDADKGANGLHSWDLVPTEWDSANQVSWLIPYLDDNDNLRIGVILEDAMLGYPSYDSSNNVLWNPGEAYIDEWVSPGCSDITLGEDTVKIEPYIIVTYVNGAFYVPPPETPTIGDLLQIIPDTIGKIGEQDSGVRWLIMLTCVAASIALCWKVRIMAIVTPLLVVGAFIAMQWIDIWLVLLLAALGAFVVWQMGSGKRLMGGDG</sequence>
<feature type="transmembrane region" description="Helical" evidence="1">
    <location>
        <begin position="487"/>
        <end position="515"/>
    </location>
</feature>
<accession>A0A0V8M419</accession>
<evidence type="ECO:0000313" key="3">
    <source>
        <dbReference type="EMBL" id="KSV18502.1"/>
    </source>
</evidence>
<keyword evidence="2" id="KW-0732">Signal</keyword>
<organism evidence="3 4">
    <name type="scientific">Dehalococcoides mccartyi</name>
    <dbReference type="NCBI Taxonomy" id="61435"/>
    <lineage>
        <taxon>Bacteria</taxon>
        <taxon>Bacillati</taxon>
        <taxon>Chloroflexota</taxon>
        <taxon>Dehalococcoidia</taxon>
        <taxon>Dehalococcoidales</taxon>
        <taxon>Dehalococcoidaceae</taxon>
        <taxon>Dehalococcoides</taxon>
    </lineage>
</organism>
<keyword evidence="1" id="KW-0472">Membrane</keyword>
<gene>
    <name evidence="3" type="ORF">DA01_03460</name>
</gene>
<dbReference type="RefSeq" id="WP_058292398.1">
    <property type="nucleotide sequence ID" value="NZ_JGYD01000011.1"/>
</dbReference>
<proteinExistence type="predicted"/>
<feature type="signal peptide" evidence="2">
    <location>
        <begin position="1"/>
        <end position="29"/>
    </location>
</feature>
<evidence type="ECO:0000256" key="2">
    <source>
        <dbReference type="SAM" id="SignalP"/>
    </source>
</evidence>
<dbReference type="AlphaFoldDB" id="A0A0V8M419"/>
<evidence type="ECO:0000313" key="4">
    <source>
        <dbReference type="Proteomes" id="UP000053577"/>
    </source>
</evidence>
<comment type="caution">
    <text evidence="3">The sequence shown here is derived from an EMBL/GenBank/DDBJ whole genome shotgun (WGS) entry which is preliminary data.</text>
</comment>
<keyword evidence="1" id="KW-0812">Transmembrane</keyword>
<evidence type="ECO:0000256" key="1">
    <source>
        <dbReference type="SAM" id="Phobius"/>
    </source>
</evidence>